<dbReference type="PANTHER" id="PTHR30547:SF5">
    <property type="entry name" value="NUCLEASE YHCG-RELATED"/>
    <property type="match status" value="1"/>
</dbReference>
<dbReference type="InterPro" id="IPR011856">
    <property type="entry name" value="tRNA_endonuc-like_dom_sf"/>
</dbReference>
<organism evidence="3 4">
    <name type="scientific">Epilithonimonas ginsengisoli</name>
    <dbReference type="NCBI Taxonomy" id="1245592"/>
    <lineage>
        <taxon>Bacteria</taxon>
        <taxon>Pseudomonadati</taxon>
        <taxon>Bacteroidota</taxon>
        <taxon>Flavobacteriia</taxon>
        <taxon>Flavobacteriales</taxon>
        <taxon>Weeksellaceae</taxon>
        <taxon>Chryseobacterium group</taxon>
        <taxon>Epilithonimonas</taxon>
    </lineage>
</organism>
<accession>A0ABU4JCH1</accession>
<dbReference type="InterPro" id="IPR009362">
    <property type="entry name" value="YhcG_C"/>
</dbReference>
<keyword evidence="4" id="KW-1185">Reference proteome</keyword>
<proteinExistence type="predicted"/>
<dbReference type="InterPro" id="IPR041527">
    <property type="entry name" value="YhcG_N"/>
</dbReference>
<dbReference type="Pfam" id="PF06250">
    <property type="entry name" value="YhcG_C"/>
    <property type="match status" value="1"/>
</dbReference>
<reference evidence="3 4" key="1">
    <citation type="submission" date="2023-11" db="EMBL/GenBank/DDBJ databases">
        <title>First isolation, identification, and characterization of non-pathogenic Epilithonimonas ginsengisoli isolated from diseased farmed rainbow trout (Oncorhynchus mykiss) in Chile.</title>
        <authorList>
            <person name="Miranda C.D."/>
            <person name="Irgang R."/>
            <person name="Concha C."/>
            <person name="Rojas R."/>
            <person name="Avendano R."/>
        </authorList>
    </citation>
    <scope>NUCLEOTIDE SEQUENCE [LARGE SCALE GENOMIC DNA]</scope>
    <source>
        <strain evidence="3 4">FP99</strain>
    </source>
</reference>
<evidence type="ECO:0000313" key="4">
    <source>
        <dbReference type="Proteomes" id="UP001204439"/>
    </source>
</evidence>
<dbReference type="Pfam" id="PF17761">
    <property type="entry name" value="DUF1016_N"/>
    <property type="match status" value="1"/>
</dbReference>
<dbReference type="EMBL" id="JAMXLT020000001">
    <property type="protein sequence ID" value="MDW8547369.1"/>
    <property type="molecule type" value="Genomic_DNA"/>
</dbReference>
<feature type="domain" description="YhcG N-terminal" evidence="2">
    <location>
        <begin position="13"/>
        <end position="146"/>
    </location>
</feature>
<evidence type="ECO:0000259" key="2">
    <source>
        <dbReference type="Pfam" id="PF17761"/>
    </source>
</evidence>
<comment type="caution">
    <text evidence="3">The sequence shown here is derived from an EMBL/GenBank/DDBJ whole genome shotgun (WGS) entry which is preliminary data.</text>
</comment>
<sequence length="331" mass="39094">MMEISEDSLFLSVKEIINQSRERVFRLANSTLLLSYWQIGQIIVEDEQQGKGRATYGKFVLKNLSKKLTLEFGKGFDYTNLSNMRKFYQAFPIVDTLSQQLSWSHYRLLSTQENKEKREYYLEEAVQNNWNVRDLKRQINSLAYERVIQHKKSPVENINSVLKDPYIFEFLGLKTDEKISEQEIETAIIDHIQKFLLEFGKGFAFVARQLHIATDTSDFYIDLVFYNYILKCFVIIDLKTGELSHQDIGQIDMYVRMYDDLKRNEGDNPTIGILLCSEKDETIVKYSVLNDKNNLFASKYLLYLPKEEELKQIIDQDRIRFELEQEDKKSK</sequence>
<evidence type="ECO:0000259" key="1">
    <source>
        <dbReference type="Pfam" id="PF06250"/>
    </source>
</evidence>
<feature type="domain" description="YhcG PDDEXK nuclease" evidence="1">
    <location>
        <begin position="160"/>
        <end position="312"/>
    </location>
</feature>
<dbReference type="InterPro" id="IPR053148">
    <property type="entry name" value="PD-DEXK-like_domain"/>
</dbReference>
<gene>
    <name evidence="3" type="ORF">NG800_000510</name>
</gene>
<name>A0ABU4JCH1_9FLAO</name>
<protein>
    <submittedName>
        <fullName evidence="3">PDDEXK nuclease domain-containing protein</fullName>
    </submittedName>
</protein>
<dbReference type="PANTHER" id="PTHR30547">
    <property type="entry name" value="UNCHARACTERIZED PROTEIN YHCG-RELATED"/>
    <property type="match status" value="1"/>
</dbReference>
<dbReference type="Gene3D" id="3.40.1350.10">
    <property type="match status" value="1"/>
</dbReference>
<dbReference type="Proteomes" id="UP001204439">
    <property type="component" value="Unassembled WGS sequence"/>
</dbReference>
<evidence type="ECO:0000313" key="3">
    <source>
        <dbReference type="EMBL" id="MDW8547369.1"/>
    </source>
</evidence>